<keyword evidence="2" id="KW-0808">Transferase</keyword>
<organism evidence="2 3">
    <name type="scientific">Bradyrhizobium erythrophlei</name>
    <dbReference type="NCBI Taxonomy" id="1437360"/>
    <lineage>
        <taxon>Bacteria</taxon>
        <taxon>Pseudomonadati</taxon>
        <taxon>Pseudomonadota</taxon>
        <taxon>Alphaproteobacteria</taxon>
        <taxon>Hyphomicrobiales</taxon>
        <taxon>Nitrobacteraceae</taxon>
        <taxon>Bradyrhizobium</taxon>
    </lineage>
</organism>
<dbReference type="RefSeq" id="WP_197689215.1">
    <property type="nucleotide sequence ID" value="NZ_LT670817.1"/>
</dbReference>
<proteinExistence type="predicted"/>
<dbReference type="Gene3D" id="3.40.50.2000">
    <property type="entry name" value="Glycogen Phosphorylase B"/>
    <property type="match status" value="2"/>
</dbReference>
<protein>
    <submittedName>
        <fullName evidence="2">Glycosyltransferase involved in cell wall bisynthesis</fullName>
    </submittedName>
</protein>
<dbReference type="Pfam" id="PF13692">
    <property type="entry name" value="Glyco_trans_1_4"/>
    <property type="match status" value="1"/>
</dbReference>
<evidence type="ECO:0000259" key="1">
    <source>
        <dbReference type="Pfam" id="PF13579"/>
    </source>
</evidence>
<dbReference type="CDD" id="cd03794">
    <property type="entry name" value="GT4_WbuB-like"/>
    <property type="match status" value="1"/>
</dbReference>
<dbReference type="Proteomes" id="UP000189796">
    <property type="component" value="Chromosome I"/>
</dbReference>
<gene>
    <name evidence="2" type="ORF">SAMN05443248_5796</name>
</gene>
<accession>A0A1M5V6M2</accession>
<dbReference type="EMBL" id="LT670817">
    <property type="protein sequence ID" value="SHH70850.1"/>
    <property type="molecule type" value="Genomic_DNA"/>
</dbReference>
<dbReference type="AlphaFoldDB" id="A0A1M5V6M2"/>
<dbReference type="PANTHER" id="PTHR12526:SF609">
    <property type="entry name" value="LIPOPOLYSACCHARIDE BIOSYNTHESIS PROTEIN"/>
    <property type="match status" value="1"/>
</dbReference>
<dbReference type="PANTHER" id="PTHR12526">
    <property type="entry name" value="GLYCOSYLTRANSFERASE"/>
    <property type="match status" value="1"/>
</dbReference>
<dbReference type="InterPro" id="IPR028098">
    <property type="entry name" value="Glyco_trans_4-like_N"/>
</dbReference>
<dbReference type="SUPFAM" id="SSF53756">
    <property type="entry name" value="UDP-Glycosyltransferase/glycogen phosphorylase"/>
    <property type="match status" value="1"/>
</dbReference>
<sequence>MSRSLQIALISTDYPPLRTSAAVQLRDLAQQFTALGHQPVVIVPSLTSDEPWKVEQLDGVNVLRIAAPPTRAATHFRRAIAEMWLPFAMLRNVHRSPFRSTKWDLIVWYSPPIFFGPLIWALRRASEARTYLILRDIFPEWAVDLGIIKKGPVYFLFKAVAAFQYAVADTIGVQTESNLAYLPSWTKSAHRRIEVLHNWLATTPNVGCSIQIARTSLAGRKIFVYIGNMGVAQGIEIFVELIQSLRHRGDIGFLLVGRGSEFSKLETERVSRDLNNVLFFDEIDPSEIPGLLAQCEVGLVALHPDHKTHNVPGKFVSYMQYGLPVLARVNAGTDVQRLIEDNGVGRVYVGYFVNELKRLAEELADDDALRKSMAERGKQLGRSMFSPEMAARQILVLAEPGPARGGQAGS</sequence>
<dbReference type="GO" id="GO:0016757">
    <property type="term" value="F:glycosyltransferase activity"/>
    <property type="evidence" value="ECO:0007669"/>
    <property type="project" value="UniProtKB-ARBA"/>
</dbReference>
<dbReference type="Pfam" id="PF13579">
    <property type="entry name" value="Glyco_trans_4_4"/>
    <property type="match status" value="1"/>
</dbReference>
<evidence type="ECO:0000313" key="2">
    <source>
        <dbReference type="EMBL" id="SHH70850.1"/>
    </source>
</evidence>
<feature type="domain" description="Glycosyltransferase subfamily 4-like N-terminal" evidence="1">
    <location>
        <begin position="22"/>
        <end position="199"/>
    </location>
</feature>
<reference evidence="2 3" key="1">
    <citation type="submission" date="2016-11" db="EMBL/GenBank/DDBJ databases">
        <authorList>
            <person name="Jaros S."/>
            <person name="Januszkiewicz K."/>
            <person name="Wedrychowicz H."/>
        </authorList>
    </citation>
    <scope>NUCLEOTIDE SEQUENCE [LARGE SCALE GENOMIC DNA]</scope>
    <source>
        <strain evidence="2 3">GAS138</strain>
    </source>
</reference>
<evidence type="ECO:0000313" key="3">
    <source>
        <dbReference type="Proteomes" id="UP000189796"/>
    </source>
</evidence>
<name>A0A1M5V6M2_9BRAD</name>